<keyword evidence="6" id="KW-0677">Repeat</keyword>
<evidence type="ECO:0000313" key="22">
    <source>
        <dbReference type="Proteomes" id="UP000694891"/>
    </source>
</evidence>
<dbReference type="InterPro" id="IPR036179">
    <property type="entry name" value="Ig-like_dom_sf"/>
</dbReference>
<feature type="domain" description="Fibronectin type-III" evidence="21">
    <location>
        <begin position="434"/>
        <end position="528"/>
    </location>
</feature>
<evidence type="ECO:0000256" key="16">
    <source>
        <dbReference type="SAM" id="MobiDB-lite"/>
    </source>
</evidence>
<dbReference type="Pfam" id="PF07679">
    <property type="entry name" value="I-set"/>
    <property type="match status" value="1"/>
</dbReference>
<dbReference type="PROSITE" id="PS00383">
    <property type="entry name" value="TYR_PHOSPHATASE_1"/>
    <property type="match status" value="1"/>
</dbReference>
<keyword evidence="13" id="KW-0325">Glycoprotein</keyword>
<evidence type="ECO:0000256" key="10">
    <source>
        <dbReference type="ARBA" id="ARBA00023136"/>
    </source>
</evidence>
<evidence type="ECO:0000259" key="21">
    <source>
        <dbReference type="PROSITE" id="PS50853"/>
    </source>
</evidence>
<feature type="domain" description="Ig-like" evidence="20">
    <location>
        <begin position="153"/>
        <end position="236"/>
    </location>
</feature>
<evidence type="ECO:0000256" key="4">
    <source>
        <dbReference type="ARBA" id="ARBA00022692"/>
    </source>
</evidence>
<dbReference type="CDD" id="cd05739">
    <property type="entry name" value="IgI_3_RPTP_IIa_LAR_like"/>
    <property type="match status" value="1"/>
</dbReference>
<feature type="domain" description="Tyrosine specific protein phosphatases" evidence="19">
    <location>
        <begin position="1138"/>
        <end position="1209"/>
    </location>
</feature>
<comment type="subcellular location">
    <subcellularLocation>
        <location evidence="1">Membrane</location>
        <topology evidence="1">Single-pass type I membrane protein</topology>
    </subcellularLocation>
</comment>
<dbReference type="Proteomes" id="UP000694891">
    <property type="component" value="Unplaced"/>
</dbReference>
<feature type="domain" description="Fibronectin type-III" evidence="21">
    <location>
        <begin position="339"/>
        <end position="429"/>
    </location>
</feature>
<dbReference type="SUPFAM" id="SSF52799">
    <property type="entry name" value="(Phosphotyrosine protein) phosphatases II"/>
    <property type="match status" value="2"/>
</dbReference>
<feature type="region of interest" description="Disordered" evidence="16">
    <location>
        <begin position="414"/>
        <end position="436"/>
    </location>
</feature>
<dbReference type="InterPro" id="IPR000242">
    <property type="entry name" value="PTP_cat"/>
</dbReference>
<keyword evidence="4 17" id="KW-0812">Transmembrane</keyword>
<dbReference type="InterPro" id="IPR013098">
    <property type="entry name" value="Ig_I-set"/>
</dbReference>
<proteinExistence type="inferred from homology"/>
<evidence type="ECO:0000256" key="17">
    <source>
        <dbReference type="SAM" id="Phobius"/>
    </source>
</evidence>
<feature type="domain" description="Ig-like" evidence="20">
    <location>
        <begin position="51"/>
        <end position="141"/>
    </location>
</feature>
<dbReference type="CDD" id="cd05738">
    <property type="entry name" value="IgI_2_RPTP_IIa_LAR_like"/>
    <property type="match status" value="1"/>
</dbReference>
<dbReference type="Gene3D" id="2.60.40.10">
    <property type="entry name" value="Immunoglobulins"/>
    <property type="match status" value="7"/>
</dbReference>
<evidence type="ECO:0000259" key="18">
    <source>
        <dbReference type="PROSITE" id="PS50055"/>
    </source>
</evidence>
<comment type="similarity">
    <text evidence="2">Belongs to the protein-tyrosine phosphatase family. Receptor class 2A subfamily.</text>
</comment>
<evidence type="ECO:0000259" key="19">
    <source>
        <dbReference type="PROSITE" id="PS50056"/>
    </source>
</evidence>
<evidence type="ECO:0000256" key="2">
    <source>
        <dbReference type="ARBA" id="ARBA00010504"/>
    </source>
</evidence>
<dbReference type="PROSITE" id="PS50056">
    <property type="entry name" value="TYR_PHOSPHATASE_2"/>
    <property type="match status" value="2"/>
</dbReference>
<evidence type="ECO:0000259" key="20">
    <source>
        <dbReference type="PROSITE" id="PS50835"/>
    </source>
</evidence>
<dbReference type="FunFam" id="2.60.40.10:FF:000068">
    <property type="entry name" value="receptor-type tyrosine-protein phosphatase delta isoform X1"/>
    <property type="match status" value="1"/>
</dbReference>
<organism evidence="22 23">
    <name type="scientific">Stegastes partitus</name>
    <name type="common">bicolor damselfish</name>
    <dbReference type="NCBI Taxonomy" id="144197"/>
    <lineage>
        <taxon>Eukaryota</taxon>
        <taxon>Metazoa</taxon>
        <taxon>Chordata</taxon>
        <taxon>Craniata</taxon>
        <taxon>Vertebrata</taxon>
        <taxon>Euteleostomi</taxon>
        <taxon>Actinopterygii</taxon>
        <taxon>Neopterygii</taxon>
        <taxon>Teleostei</taxon>
        <taxon>Neoteleostei</taxon>
        <taxon>Acanthomorphata</taxon>
        <taxon>Ovalentaria</taxon>
        <taxon>Pomacentridae</taxon>
        <taxon>Stegastes</taxon>
    </lineage>
</organism>
<dbReference type="PANTHER" id="PTHR46957:SF6">
    <property type="entry name" value="PROTEIN-TYROSINE-PHOSPHATASE"/>
    <property type="match status" value="1"/>
</dbReference>
<dbReference type="SMART" id="SM00060">
    <property type="entry name" value="FN3"/>
    <property type="match status" value="4"/>
</dbReference>
<keyword evidence="8" id="KW-0904">Protein phosphatase</keyword>
<dbReference type="InterPro" id="IPR003961">
    <property type="entry name" value="FN3_dom"/>
</dbReference>
<dbReference type="PROSITE" id="PS50055">
    <property type="entry name" value="TYR_PHOSPHATASE_PTP"/>
    <property type="match status" value="2"/>
</dbReference>
<name>A0A9Y4K7K6_9TELE</name>
<feature type="domain" description="Fibronectin type-III" evidence="21">
    <location>
        <begin position="532"/>
        <end position="622"/>
    </location>
</feature>
<evidence type="ECO:0000256" key="9">
    <source>
        <dbReference type="ARBA" id="ARBA00022989"/>
    </source>
</evidence>
<evidence type="ECO:0000256" key="8">
    <source>
        <dbReference type="ARBA" id="ARBA00022912"/>
    </source>
</evidence>
<dbReference type="InterPro" id="IPR036116">
    <property type="entry name" value="FN3_sf"/>
</dbReference>
<dbReference type="Gene3D" id="3.90.190.10">
    <property type="entry name" value="Protein tyrosine phosphatase superfamily"/>
    <property type="match status" value="2"/>
</dbReference>
<feature type="domain" description="Tyrosine-protein phosphatase" evidence="18">
    <location>
        <begin position="963"/>
        <end position="1218"/>
    </location>
</feature>
<dbReference type="SMART" id="SM00194">
    <property type="entry name" value="PTPc"/>
    <property type="match status" value="2"/>
</dbReference>
<dbReference type="FunFam" id="2.60.40.10:FF:000010">
    <property type="entry name" value="receptor-type tyrosine-protein phosphatase delta isoform X1"/>
    <property type="match status" value="1"/>
</dbReference>
<dbReference type="InterPro" id="IPR050713">
    <property type="entry name" value="RTP_Phos/Ushers"/>
</dbReference>
<dbReference type="PRINTS" id="PR00700">
    <property type="entry name" value="PRTYPHPHTASE"/>
</dbReference>
<dbReference type="GO" id="GO:0004725">
    <property type="term" value="F:protein tyrosine phosphatase activity"/>
    <property type="evidence" value="ECO:0007669"/>
    <property type="project" value="UniProtKB-EC"/>
</dbReference>
<dbReference type="InterPro" id="IPR000387">
    <property type="entry name" value="Tyr_Pase_dom"/>
</dbReference>
<dbReference type="SMART" id="SM00408">
    <property type="entry name" value="IGc2"/>
    <property type="match status" value="3"/>
</dbReference>
<gene>
    <name evidence="23" type="primary">ptprsb</name>
</gene>
<dbReference type="InterPro" id="IPR003598">
    <property type="entry name" value="Ig_sub2"/>
</dbReference>
<feature type="transmembrane region" description="Helical" evidence="17">
    <location>
        <begin position="868"/>
        <end position="892"/>
    </location>
</feature>
<dbReference type="SUPFAM" id="SSF48726">
    <property type="entry name" value="Immunoglobulin"/>
    <property type="match status" value="3"/>
</dbReference>
<keyword evidence="12 23" id="KW-0675">Receptor</keyword>
<keyword evidence="9 17" id="KW-1133">Transmembrane helix</keyword>
<dbReference type="FunFam" id="3.90.190.10:FF:000002">
    <property type="entry name" value="receptor-type tyrosine-protein phosphatase delta isoform X2"/>
    <property type="match status" value="1"/>
</dbReference>
<dbReference type="InterPro" id="IPR029021">
    <property type="entry name" value="Prot-tyrosine_phosphatase-like"/>
</dbReference>
<feature type="domain" description="Tyrosine specific protein phosphatases" evidence="19">
    <location>
        <begin position="1427"/>
        <end position="1500"/>
    </location>
</feature>
<comment type="catalytic activity">
    <reaction evidence="15">
        <text>O-phospho-L-tyrosyl-[protein] + H2O = L-tyrosyl-[protein] + phosphate</text>
        <dbReference type="Rhea" id="RHEA:10684"/>
        <dbReference type="Rhea" id="RHEA-COMP:10136"/>
        <dbReference type="Rhea" id="RHEA-COMP:20101"/>
        <dbReference type="ChEBI" id="CHEBI:15377"/>
        <dbReference type="ChEBI" id="CHEBI:43474"/>
        <dbReference type="ChEBI" id="CHEBI:46858"/>
        <dbReference type="ChEBI" id="CHEBI:61978"/>
        <dbReference type="EC" id="3.1.3.48"/>
    </reaction>
</comment>
<dbReference type="PROSITE" id="PS50853">
    <property type="entry name" value="FN3"/>
    <property type="match status" value="4"/>
</dbReference>
<evidence type="ECO:0000313" key="23">
    <source>
        <dbReference type="RefSeq" id="XP_008289690.1"/>
    </source>
</evidence>
<sequence length="1518" mass="170737">MTLPKTGGVLAQSRRPILGLCLSPSSLCLLLPLIVLLTRPLSSVCGALAPPKFTKIPTDQIGVSGGVASFVCQATGNPKPVVYWNKKGKKVNSQRIETVEFDEGAGAVLRIQPLRAPRDENIYECVARNSEGEVSVTAKLAIIREDLLPFGFPSIDMGPQLKVVERTKTATMLCAASGIPDPEISWFKDYLPVDPSSSQGRIKQLRSGALQIENSEETDQGKYECVATNSQGVRYSSPANLYVRVRRVPPRFSILPSNHEIMPGGSVNITCVAVGSPMPYVKWMLGNEDLTPEDEMPIGRNVLELNGVRESANYTCVAMSSLGIIEATAQVLVKTLPKPPGTPIVTETTATSVTITWDSGNPDPVSYYIIQYRAKGPESKYETVDSITTTRYSIGGLYPNTEYEIRVSAFNSIGQGPPSTRVEARTGEQAPASPPRNVQAHIISENTVMVRWEEPEEPNGQVKGYRVYYTMDPSRPMNEWQIHNVQDSVITTIQNLVTSETYTIQVLAFTSVGDGPFSDPVHVKVIRGVPGQPGKFKVGRVTDTSIELTWEPAYTKEKIVNYELLYKPVKFGSLEKLTFGPRNSYNVEGLKANTEYSFSLAAISNKGIGAFTNELVQRTSQANVPRNFSVNLATKTSVLLTWEFPETSNSYRFTVEYNRQKMEVDARLRKAVIPNLQPDTSYDFKITAPEGNMGGLRHRITAKTSPPITVRRPEIDHTRETETTVTIILPSLETRTPVKNVYVVVVPLRRARGVIRHLKSPDEMDLEELLKDISQRQRDSRQQKQVDLRRAYITARFTPATLPAFFTLGDQLDYGGFENRALESGQEYVFFILAELNSTTGKMYVASPYTDPVIAPDSDPQPFDAGDGLIWVVGPVLAVVFIICIVIAILLYKNKPDSKRKDSEPGTKSLLSNAEMMAHHPTDPVEMRRINFQTPGMMSHPPIPISELAEHIELLKANDNLRLSQEYESIDPSQQFTWEHSNLEVNKPKNRYANVIAYDHTRVILAPIEGILGSDYINANYIDGYRKQNAYIATQGPLAETFGDFWRMVWEQRAASVVMMTRLEEKSRIKCDQYWPSRGTETYGMIQVTLLDTMELATFCVRTFSLHKSGSSERREVRQFQFTAWPDHGVPEYPTPFLNFLRRVKACNPPDAGPIIAHCSAGVGRTGCFIVIDAMLERIRHERTVDIYGHVTLMRSQRNYMVQTEDQYSFIHEALLEAVACGNTEVAARSLYSYMQKLSKVESGEHVTGMELEFKRLANTKAHTSRFVTANLPCNKFKNRLVNIMPYETTRVCLQPIRGLEGSDYINASYIDGYRQQRGYIATQGPLAETTEDFWRMLWEHNSTIVVMLTKLREMGREKCHQYWPAERSARYQYFVVDPMAEYNMPQYILREFKVTDARDGQSRTVRQFQFTDWPEQGVPKSGEGFIDFIGQVHKTKEQFGQDGPISVHCSAGVGRTGVFITLSIVLERMRYEGAVDIFQTVKMLRTQRPAMVQTEDEYQFCYQAALEYLGSFDHYAT</sequence>
<evidence type="ECO:0000256" key="3">
    <source>
        <dbReference type="ARBA" id="ARBA00013064"/>
    </source>
</evidence>
<protein>
    <recommendedName>
        <fullName evidence="3">protein-tyrosine-phosphatase</fullName>
        <ecNumber evidence="3">3.1.3.48</ecNumber>
    </recommendedName>
</protein>
<dbReference type="SMART" id="SM00409">
    <property type="entry name" value="IG"/>
    <property type="match status" value="3"/>
</dbReference>
<evidence type="ECO:0000256" key="14">
    <source>
        <dbReference type="ARBA" id="ARBA00023319"/>
    </source>
</evidence>
<dbReference type="FunFam" id="2.60.40.10:FF:000027">
    <property type="entry name" value="receptor-type tyrosine-protein phosphatase delta isoform X1"/>
    <property type="match status" value="1"/>
</dbReference>
<feature type="region of interest" description="Disordered" evidence="16">
    <location>
        <begin position="897"/>
        <end position="917"/>
    </location>
</feature>
<keyword evidence="5" id="KW-0732">Signal</keyword>
<evidence type="ECO:0000256" key="5">
    <source>
        <dbReference type="ARBA" id="ARBA00022729"/>
    </source>
</evidence>
<dbReference type="Pfam" id="PF00102">
    <property type="entry name" value="Y_phosphatase"/>
    <property type="match status" value="2"/>
</dbReference>
<dbReference type="Pfam" id="PF00041">
    <property type="entry name" value="fn3"/>
    <property type="match status" value="4"/>
</dbReference>
<dbReference type="InterPro" id="IPR007110">
    <property type="entry name" value="Ig-like_dom"/>
</dbReference>
<keyword evidence="7" id="KW-0378">Hydrolase</keyword>
<evidence type="ECO:0000256" key="12">
    <source>
        <dbReference type="ARBA" id="ARBA00023170"/>
    </source>
</evidence>
<dbReference type="InterPro" id="IPR016130">
    <property type="entry name" value="Tyr_Pase_AS"/>
</dbReference>
<dbReference type="GO" id="GO:0005886">
    <property type="term" value="C:plasma membrane"/>
    <property type="evidence" value="ECO:0007669"/>
    <property type="project" value="UniProtKB-ARBA"/>
</dbReference>
<accession>A0A9Y4K7K6</accession>
<dbReference type="CTD" id="100526672"/>
<dbReference type="FunFam" id="2.60.40.10:FF:000036">
    <property type="entry name" value="receptor-type tyrosine-protein phosphatase delta isoform X1"/>
    <property type="match status" value="1"/>
</dbReference>
<dbReference type="RefSeq" id="XP_008289690.1">
    <property type="nucleotide sequence ID" value="XM_008291468.1"/>
</dbReference>
<evidence type="ECO:0000256" key="6">
    <source>
        <dbReference type="ARBA" id="ARBA00022737"/>
    </source>
</evidence>
<keyword evidence="10 17" id="KW-0472">Membrane</keyword>
<dbReference type="Pfam" id="PF13927">
    <property type="entry name" value="Ig_3"/>
    <property type="match status" value="2"/>
</dbReference>
<evidence type="ECO:0000256" key="11">
    <source>
        <dbReference type="ARBA" id="ARBA00023157"/>
    </source>
</evidence>
<dbReference type="EC" id="3.1.3.48" evidence="3"/>
<evidence type="ECO:0000256" key="7">
    <source>
        <dbReference type="ARBA" id="ARBA00022801"/>
    </source>
</evidence>
<dbReference type="FunFam" id="3.90.190.10:FF:000001">
    <property type="entry name" value="Receptor-type tyrosine-protein phosphatase F isoform A"/>
    <property type="match status" value="1"/>
</dbReference>
<dbReference type="SUPFAM" id="SSF49265">
    <property type="entry name" value="Fibronectin type III"/>
    <property type="match status" value="2"/>
</dbReference>
<reference evidence="23" key="1">
    <citation type="submission" date="2025-08" db="UniProtKB">
        <authorList>
            <consortium name="RefSeq"/>
        </authorList>
    </citation>
    <scope>IDENTIFICATION</scope>
</reference>
<feature type="domain" description="Ig-like" evidence="20">
    <location>
        <begin position="250"/>
        <end position="332"/>
    </location>
</feature>
<evidence type="ECO:0000256" key="13">
    <source>
        <dbReference type="ARBA" id="ARBA00023180"/>
    </source>
</evidence>
<keyword evidence="22" id="KW-1185">Reference proteome</keyword>
<dbReference type="FunFam" id="2.60.40.10:FF:000015">
    <property type="entry name" value="receptor-type tyrosine-protein phosphatase delta isoform X2"/>
    <property type="match status" value="1"/>
</dbReference>
<dbReference type="FunFam" id="2.60.40.10:FF:000023">
    <property type="entry name" value="receptor-type tyrosine-protein phosphatase delta isoform X2"/>
    <property type="match status" value="1"/>
</dbReference>
<keyword evidence="11" id="KW-1015">Disulfide bond</keyword>
<dbReference type="InterPro" id="IPR003595">
    <property type="entry name" value="Tyr_Pase_cat"/>
</dbReference>
<evidence type="ECO:0000256" key="15">
    <source>
        <dbReference type="ARBA" id="ARBA00051722"/>
    </source>
</evidence>
<dbReference type="SMART" id="SM00404">
    <property type="entry name" value="PTPc_motif"/>
    <property type="match status" value="2"/>
</dbReference>
<dbReference type="CDD" id="cd00063">
    <property type="entry name" value="FN3"/>
    <property type="match status" value="4"/>
</dbReference>
<feature type="domain" description="Fibronectin type-III" evidence="21">
    <location>
        <begin position="624"/>
        <end position="708"/>
    </location>
</feature>
<dbReference type="InterPro" id="IPR013783">
    <property type="entry name" value="Ig-like_fold"/>
</dbReference>
<feature type="domain" description="Tyrosine-protein phosphatase" evidence="18">
    <location>
        <begin position="1250"/>
        <end position="1509"/>
    </location>
</feature>
<dbReference type="PANTHER" id="PTHR46957">
    <property type="entry name" value="CYTOKINE RECEPTOR"/>
    <property type="match status" value="1"/>
</dbReference>
<dbReference type="PROSITE" id="PS50835">
    <property type="entry name" value="IG_LIKE"/>
    <property type="match status" value="3"/>
</dbReference>
<keyword evidence="14" id="KW-0393">Immunoglobulin domain</keyword>
<dbReference type="InterPro" id="IPR003599">
    <property type="entry name" value="Ig_sub"/>
</dbReference>
<evidence type="ECO:0000256" key="1">
    <source>
        <dbReference type="ARBA" id="ARBA00004479"/>
    </source>
</evidence>